<comment type="caution">
    <text evidence="2">The sequence shown here is derived from an EMBL/GenBank/DDBJ whole genome shotgun (WGS) entry which is preliminary data.</text>
</comment>
<gene>
    <name evidence="2" type="ORF">DPMN_005876</name>
</gene>
<feature type="region of interest" description="Disordered" evidence="1">
    <location>
        <begin position="1"/>
        <end position="41"/>
    </location>
</feature>
<feature type="compositionally biased region" description="Polar residues" evidence="1">
    <location>
        <begin position="12"/>
        <end position="26"/>
    </location>
</feature>
<sequence>MLKLAQTDRPTDQQTNGPTDQQTGQKQYVPHYYSGGHKQGHAPIVKAGQRIQLCNKISAKGSNPSAKADKWTEPCYKS</sequence>
<dbReference type="AlphaFoldDB" id="A0A9D4MT30"/>
<protein>
    <submittedName>
        <fullName evidence="2">Uncharacterized protein</fullName>
    </submittedName>
</protein>
<dbReference type="Proteomes" id="UP000828390">
    <property type="component" value="Unassembled WGS sequence"/>
</dbReference>
<proteinExistence type="predicted"/>
<evidence type="ECO:0000256" key="1">
    <source>
        <dbReference type="SAM" id="MobiDB-lite"/>
    </source>
</evidence>
<reference evidence="2" key="1">
    <citation type="journal article" date="2019" name="bioRxiv">
        <title>The Genome of the Zebra Mussel, Dreissena polymorpha: A Resource for Invasive Species Research.</title>
        <authorList>
            <person name="McCartney M.A."/>
            <person name="Auch B."/>
            <person name="Kono T."/>
            <person name="Mallez S."/>
            <person name="Zhang Y."/>
            <person name="Obille A."/>
            <person name="Becker A."/>
            <person name="Abrahante J.E."/>
            <person name="Garbe J."/>
            <person name="Badalamenti J.P."/>
            <person name="Herman A."/>
            <person name="Mangelson H."/>
            <person name="Liachko I."/>
            <person name="Sullivan S."/>
            <person name="Sone E.D."/>
            <person name="Koren S."/>
            <person name="Silverstein K.A.T."/>
            <person name="Beckman K.B."/>
            <person name="Gohl D.M."/>
        </authorList>
    </citation>
    <scope>NUCLEOTIDE SEQUENCE</scope>
    <source>
        <strain evidence="2">Duluth1</strain>
        <tissue evidence="2">Whole animal</tissue>
    </source>
</reference>
<name>A0A9D4MT30_DREPO</name>
<reference evidence="2" key="2">
    <citation type="submission" date="2020-11" db="EMBL/GenBank/DDBJ databases">
        <authorList>
            <person name="McCartney M.A."/>
            <person name="Auch B."/>
            <person name="Kono T."/>
            <person name="Mallez S."/>
            <person name="Becker A."/>
            <person name="Gohl D.M."/>
            <person name="Silverstein K.A.T."/>
            <person name="Koren S."/>
            <person name="Bechman K.B."/>
            <person name="Herman A."/>
            <person name="Abrahante J.E."/>
            <person name="Garbe J."/>
        </authorList>
    </citation>
    <scope>NUCLEOTIDE SEQUENCE</scope>
    <source>
        <strain evidence="2">Duluth1</strain>
        <tissue evidence="2">Whole animal</tissue>
    </source>
</reference>
<accession>A0A9D4MT30</accession>
<evidence type="ECO:0000313" key="3">
    <source>
        <dbReference type="Proteomes" id="UP000828390"/>
    </source>
</evidence>
<evidence type="ECO:0000313" key="2">
    <source>
        <dbReference type="EMBL" id="KAH3881948.1"/>
    </source>
</evidence>
<feature type="region of interest" description="Disordered" evidence="1">
    <location>
        <begin position="59"/>
        <end position="78"/>
    </location>
</feature>
<organism evidence="2 3">
    <name type="scientific">Dreissena polymorpha</name>
    <name type="common">Zebra mussel</name>
    <name type="synonym">Mytilus polymorpha</name>
    <dbReference type="NCBI Taxonomy" id="45954"/>
    <lineage>
        <taxon>Eukaryota</taxon>
        <taxon>Metazoa</taxon>
        <taxon>Spiralia</taxon>
        <taxon>Lophotrochozoa</taxon>
        <taxon>Mollusca</taxon>
        <taxon>Bivalvia</taxon>
        <taxon>Autobranchia</taxon>
        <taxon>Heteroconchia</taxon>
        <taxon>Euheterodonta</taxon>
        <taxon>Imparidentia</taxon>
        <taxon>Neoheterodontei</taxon>
        <taxon>Myida</taxon>
        <taxon>Dreissenoidea</taxon>
        <taxon>Dreissenidae</taxon>
        <taxon>Dreissena</taxon>
    </lineage>
</organism>
<dbReference type="EMBL" id="JAIWYP010000001">
    <property type="protein sequence ID" value="KAH3881948.1"/>
    <property type="molecule type" value="Genomic_DNA"/>
</dbReference>
<keyword evidence="3" id="KW-1185">Reference proteome</keyword>